<evidence type="ECO:0000256" key="4">
    <source>
        <dbReference type="ARBA" id="ARBA00022989"/>
    </source>
</evidence>
<dbReference type="Pfam" id="PF07690">
    <property type="entry name" value="MFS_1"/>
    <property type="match status" value="1"/>
</dbReference>
<dbReference type="Proteomes" id="UP000582016">
    <property type="component" value="Unassembled WGS sequence"/>
</dbReference>
<dbReference type="InterPro" id="IPR011701">
    <property type="entry name" value="MFS"/>
</dbReference>
<feature type="transmembrane region" description="Helical" evidence="8">
    <location>
        <begin position="308"/>
        <end position="328"/>
    </location>
</feature>
<feature type="region of interest" description="Disordered" evidence="7">
    <location>
        <begin position="752"/>
        <end position="785"/>
    </location>
</feature>
<feature type="transmembrane region" description="Helical" evidence="8">
    <location>
        <begin position="269"/>
        <end position="288"/>
    </location>
</feature>
<feature type="transmembrane region" description="Helical" evidence="8">
    <location>
        <begin position="168"/>
        <end position="189"/>
    </location>
</feature>
<dbReference type="OrthoDB" id="19923at2759"/>
<dbReference type="Gene3D" id="1.20.1250.20">
    <property type="entry name" value="MFS general substrate transporter like domains"/>
    <property type="match status" value="2"/>
</dbReference>
<dbReference type="InterPro" id="IPR020846">
    <property type="entry name" value="MFS_dom"/>
</dbReference>
<feature type="transmembrane region" description="Helical" evidence="8">
    <location>
        <begin position="201"/>
        <end position="223"/>
    </location>
</feature>
<gene>
    <name evidence="10" type="ORF">FPHYL_7864</name>
</gene>
<evidence type="ECO:0000256" key="6">
    <source>
        <dbReference type="ARBA" id="ARBA00023180"/>
    </source>
</evidence>
<dbReference type="GO" id="GO:0016020">
    <property type="term" value="C:membrane"/>
    <property type="evidence" value="ECO:0007669"/>
    <property type="project" value="UniProtKB-SubCell"/>
</dbReference>
<evidence type="ECO:0000313" key="11">
    <source>
        <dbReference type="Proteomes" id="UP000582016"/>
    </source>
</evidence>
<feature type="transmembrane region" description="Helical" evidence="8">
    <location>
        <begin position="335"/>
        <end position="352"/>
    </location>
</feature>
<feature type="region of interest" description="Disordered" evidence="7">
    <location>
        <begin position="1"/>
        <end position="23"/>
    </location>
</feature>
<evidence type="ECO:0000256" key="5">
    <source>
        <dbReference type="ARBA" id="ARBA00023136"/>
    </source>
</evidence>
<evidence type="ECO:0000256" key="1">
    <source>
        <dbReference type="ARBA" id="ARBA00004141"/>
    </source>
</evidence>
<name>A0A8H5JMB4_9HYPO</name>
<keyword evidence="4 8" id="KW-1133">Transmembrane helix</keyword>
<keyword evidence="6" id="KW-0325">Glycoprotein</keyword>
<comment type="subcellular location">
    <subcellularLocation>
        <location evidence="1">Membrane</location>
        <topology evidence="1">Multi-pass membrane protein</topology>
    </subcellularLocation>
</comment>
<evidence type="ECO:0000256" key="7">
    <source>
        <dbReference type="SAM" id="MobiDB-lite"/>
    </source>
</evidence>
<protein>
    <submittedName>
        <fullName evidence="10">Nicotinamide mononucleotide permease</fullName>
    </submittedName>
</protein>
<evidence type="ECO:0000256" key="8">
    <source>
        <dbReference type="SAM" id="Phobius"/>
    </source>
</evidence>
<evidence type="ECO:0000259" key="9">
    <source>
        <dbReference type="PROSITE" id="PS50850"/>
    </source>
</evidence>
<proteinExistence type="predicted"/>
<keyword evidence="3 8" id="KW-0812">Transmembrane</keyword>
<keyword evidence="5 8" id="KW-0472">Membrane</keyword>
<dbReference type="InterPro" id="IPR031348">
    <property type="entry name" value="PigL_N"/>
</dbReference>
<evidence type="ECO:0000256" key="3">
    <source>
        <dbReference type="ARBA" id="ARBA00022692"/>
    </source>
</evidence>
<feature type="transmembrane region" description="Helical" evidence="8">
    <location>
        <begin position="108"/>
        <end position="127"/>
    </location>
</feature>
<dbReference type="GO" id="GO:0022857">
    <property type="term" value="F:transmembrane transporter activity"/>
    <property type="evidence" value="ECO:0007669"/>
    <property type="project" value="InterPro"/>
</dbReference>
<keyword evidence="11" id="KW-1185">Reference proteome</keyword>
<feature type="transmembrane region" description="Helical" evidence="8">
    <location>
        <begin position="364"/>
        <end position="385"/>
    </location>
</feature>
<dbReference type="EMBL" id="JAAOAQ010000285">
    <property type="protein sequence ID" value="KAF5556833.1"/>
    <property type="molecule type" value="Genomic_DNA"/>
</dbReference>
<feature type="transmembrane region" description="Helical" evidence="8">
    <location>
        <begin position="397"/>
        <end position="418"/>
    </location>
</feature>
<sequence length="827" mass="90654">MSDKINEVGGPRISQDENPKSEQQAFDPILEKKVIRKVDRNLVPILFLLFLCAFIDRINIGNARIQGLEADLNMSGDDYNIALFTFFILYILLEVPCNILLKNMRPSLFLSAIMTGWGIVTICQGLTQSFAGLIACRVIIGGLEAGFFPACVYLLSMYYCRHELQWRFNLFFSASIVAGAFSGLLAYAIAHMDGIAGYGGWRWIFIIEGAATVVIAIWSYWMIPDWPETAKFLNDDERALLVDRLAADKKDTHMNTWDKRTAKRIFSDVKIYLGILMYMGIVTTSYSGSFFTPTILKQLGWTSIRAQIMSIPVFLFATVCALVAAIASDKTKHRSGFILGGCLFTTVGYVILLNMTSVSVGIRYMALFFIVAGGYIAQPIVLVWVSNNMAGHYKLGVASAMQVGFGNIGGIIASNIFVTTQAPTYPLGFGLGSAYSPKEYNTSPHFNLSSIFRITGFATMDPLSVSASVVGLLGAGAKITSCLWTFATNARDAPQLARHLVFEVADITAALGSLQAYVCGQAQAPGERGALILLEHVLTTLTGCVTTFSDLQTLMDQLNLSPDMGTIDKMKWARQESNIAAIVQRLQNHKSSLTLMLTVLQCETMKEAQSSTGHLCKLVEELLQSNQDLASRIRGLEREGSIIAESRRDDVSTLRQTRGSKSVSFIDTQASAIKFTFDQDLQASRVYNRAIGRQSMTSLTSTALYTTALSLFSNLSLSQVSNISFYALPVYSSDLSNSDCYVFGEEGAVVKSDSSQAPESSHSQQKTQNRADVISPPTNPAQAPSRLLGRFARRRKTPVVSAPDHPVHVTHVKFDGSTGQFTLHEKG</sequence>
<dbReference type="AlphaFoldDB" id="A0A8H5JMB4"/>
<feature type="compositionally biased region" description="Polar residues" evidence="7">
    <location>
        <begin position="752"/>
        <end position="770"/>
    </location>
</feature>
<accession>A0A8H5JMB4</accession>
<keyword evidence="2" id="KW-0813">Transport</keyword>
<feature type="transmembrane region" description="Helical" evidence="8">
    <location>
        <begin position="80"/>
        <end position="101"/>
    </location>
</feature>
<feature type="transmembrane region" description="Helical" evidence="8">
    <location>
        <begin position="133"/>
        <end position="156"/>
    </location>
</feature>
<feature type="domain" description="Major facilitator superfamily (MFS) profile" evidence="9">
    <location>
        <begin position="42"/>
        <end position="468"/>
    </location>
</feature>
<dbReference type="PANTHER" id="PTHR43791">
    <property type="entry name" value="PERMEASE-RELATED"/>
    <property type="match status" value="1"/>
</dbReference>
<reference evidence="10 11" key="1">
    <citation type="submission" date="2020-05" db="EMBL/GenBank/DDBJ databases">
        <title>Identification and distribution of gene clusters putatively required for synthesis of sphingolipid metabolism inhibitors in phylogenetically diverse species of the filamentous fungus Fusarium.</title>
        <authorList>
            <person name="Kim H.-S."/>
            <person name="Busman M."/>
            <person name="Brown D.W."/>
            <person name="Divon H."/>
            <person name="Uhlig S."/>
            <person name="Proctor R.H."/>
        </authorList>
    </citation>
    <scope>NUCLEOTIDE SEQUENCE [LARGE SCALE GENOMIC DNA]</scope>
    <source>
        <strain evidence="10 11">NRRL 13617</strain>
    </source>
</reference>
<dbReference type="SUPFAM" id="SSF103473">
    <property type="entry name" value="MFS general substrate transporter"/>
    <property type="match status" value="1"/>
</dbReference>
<dbReference type="InterPro" id="IPR036259">
    <property type="entry name" value="MFS_trans_sf"/>
</dbReference>
<evidence type="ECO:0000256" key="2">
    <source>
        <dbReference type="ARBA" id="ARBA00022448"/>
    </source>
</evidence>
<feature type="transmembrane region" description="Helical" evidence="8">
    <location>
        <begin position="42"/>
        <end position="60"/>
    </location>
</feature>
<dbReference type="FunFam" id="1.20.1250.20:FF:000034">
    <property type="entry name" value="MFS general substrate transporter"/>
    <property type="match status" value="1"/>
</dbReference>
<evidence type="ECO:0000313" key="10">
    <source>
        <dbReference type="EMBL" id="KAF5556833.1"/>
    </source>
</evidence>
<organism evidence="10 11">
    <name type="scientific">Fusarium phyllophilum</name>
    <dbReference type="NCBI Taxonomy" id="47803"/>
    <lineage>
        <taxon>Eukaryota</taxon>
        <taxon>Fungi</taxon>
        <taxon>Dikarya</taxon>
        <taxon>Ascomycota</taxon>
        <taxon>Pezizomycotina</taxon>
        <taxon>Sordariomycetes</taxon>
        <taxon>Hypocreomycetidae</taxon>
        <taxon>Hypocreales</taxon>
        <taxon>Nectriaceae</taxon>
        <taxon>Fusarium</taxon>
        <taxon>Fusarium fujikuroi species complex</taxon>
    </lineage>
</organism>
<comment type="caution">
    <text evidence="10">The sequence shown here is derived from an EMBL/GenBank/DDBJ whole genome shotgun (WGS) entry which is preliminary data.</text>
</comment>
<dbReference type="Pfam" id="PF17111">
    <property type="entry name" value="PigL_N"/>
    <property type="match status" value="1"/>
</dbReference>
<dbReference type="FunFam" id="1.20.1250.20:FF:000013">
    <property type="entry name" value="MFS general substrate transporter"/>
    <property type="match status" value="1"/>
</dbReference>
<dbReference type="PANTHER" id="PTHR43791:SF52">
    <property type="entry name" value="TRANSPORTER, PUTATIVE (AFU_ORTHOLOGUE AFUA_1G11820)-RELATED"/>
    <property type="match status" value="1"/>
</dbReference>
<dbReference type="PROSITE" id="PS50850">
    <property type="entry name" value="MFS"/>
    <property type="match status" value="1"/>
</dbReference>